<dbReference type="Proteomes" id="UP000003165">
    <property type="component" value="Unassembled WGS sequence"/>
</dbReference>
<dbReference type="Pfam" id="PF08447">
    <property type="entry name" value="PAS_3"/>
    <property type="match status" value="1"/>
</dbReference>
<dbReference type="InterPro" id="IPR035919">
    <property type="entry name" value="EAL_sf"/>
</dbReference>
<dbReference type="eggNOG" id="COG2202">
    <property type="taxonomic scope" value="Bacteria"/>
</dbReference>
<dbReference type="NCBIfam" id="TIGR00254">
    <property type="entry name" value="GGDEF"/>
    <property type="match status" value="1"/>
</dbReference>
<keyword evidence="7" id="KW-1185">Reference proteome</keyword>
<feature type="domain" description="PAC" evidence="3">
    <location>
        <begin position="449"/>
        <end position="501"/>
    </location>
</feature>
<dbReference type="PANTHER" id="PTHR44757:SF4">
    <property type="entry name" value="DIGUANYLATE CYCLASE DGCE-RELATED"/>
    <property type="match status" value="1"/>
</dbReference>
<dbReference type="eggNOG" id="COG2199">
    <property type="taxonomic scope" value="Bacteria"/>
</dbReference>
<dbReference type="SMART" id="SM00091">
    <property type="entry name" value="PAS"/>
    <property type="match status" value="2"/>
</dbReference>
<dbReference type="EMBL" id="ACIS01000001">
    <property type="protein sequence ID" value="EEG10400.1"/>
    <property type="molecule type" value="Genomic_DNA"/>
</dbReference>
<evidence type="ECO:0000256" key="1">
    <source>
        <dbReference type="SAM" id="Phobius"/>
    </source>
</evidence>
<dbReference type="CDD" id="cd00130">
    <property type="entry name" value="PAS"/>
    <property type="match status" value="2"/>
</dbReference>
<dbReference type="FunFam" id="3.30.70.270:FF:000001">
    <property type="entry name" value="Diguanylate cyclase domain protein"/>
    <property type="match status" value="1"/>
</dbReference>
<dbReference type="SMART" id="SM00052">
    <property type="entry name" value="EAL"/>
    <property type="match status" value="1"/>
</dbReference>
<evidence type="ECO:0000259" key="5">
    <source>
        <dbReference type="PROSITE" id="PS50887"/>
    </source>
</evidence>
<sequence precursor="true">MQPPRVSTNRRLLSFAWPFVVAVVLLVLLGGLSQNVLSAVRAYVAGESLWSKGQKDAVYYLERYAETGSELAYQQYRDAIRVPLADSKARQALDRPDPDTAAAAVGFLQGANDPDDIPELIWLFLRFRRVSYLDQAIAYWTEGDRLLGELDQVAQRLRQGMANGTLSPAQAGELKLQIQEINREVTPLENAFSNVLAEGGRVIQRLLAAVNLVAATVLILFALLRTRQLIRQSELFEQALGESEERLALAVNGSDYGIWDWNIAEGSVYYSPRFKAMLGLAEHELEDSIGAFWAHLHPDDTVPTRDSLERHLAGEGGYDVEYRLRTRNGGYRWFRARGQALRDAAGRAVRMSGSIFDITDRKLAEGALHAEQERAQVTLASIGDAVITLDGGGQVDYLNPVAEQLIGHPLAQAHGRRLGALCCLLEEGLSPERPVRLEPLLNEVAPPGAGRNLLLERHDGSRVSVCMVSAPIFDSQGGVSGKVLVFHDMTRERLYIESLSWQASHDALTGLTNRHEFERRLTRLLEATVGRQQYHVLMYLDLDQFKVVNDTCGHAAGDELLRQVCVLLSQQLREGDTLARLGGDEFGVLLQNCPPEAALPVAEKLRQTVCDLHFSWNGQPFAISASIGVVHISGVPTTLKEVMRAADVACYMAKEKGRNRAQLYAADDAELTVRYGEMEWVQRLHRALEDDRFRLYAQTIAPLGEGSAAPHFELLLRLLDEYGMLVPPSAFIPAAERYNLMATIDRWVVSTALAMLAARTSPGSEWTCAINLSGASLCDDDFLGFLRAELAGSGIDPAHLCFEVTETSAIANLACATEFMRELRQLGCRFSLDDFGAGMSSFGYLKHLPVDFLKIDGGFVKDMLDDPVDHAMVEVINHIGHVMGKQTIAEFAEHPGILEALKRMGVDYAQGYGVARPLPLAEVLAQHFPATAHDVVPSLAPAGGQPGCPQQHV</sequence>
<dbReference type="InterPro" id="IPR035965">
    <property type="entry name" value="PAS-like_dom_sf"/>
</dbReference>
<dbReference type="PANTHER" id="PTHR44757">
    <property type="entry name" value="DIGUANYLATE CYCLASE DGCP"/>
    <property type="match status" value="1"/>
</dbReference>
<dbReference type="InterPro" id="IPR043128">
    <property type="entry name" value="Rev_trsase/Diguanyl_cyclase"/>
</dbReference>
<dbReference type="InterPro" id="IPR013655">
    <property type="entry name" value="PAS_fold_3"/>
</dbReference>
<gene>
    <name evidence="6" type="ORF">FuraDRAFT_0382</name>
</gene>
<comment type="caution">
    <text evidence="6">The sequence shown here is derived from an EMBL/GenBank/DDBJ whole genome shotgun (WGS) entry which is preliminary data.</text>
</comment>
<dbReference type="InterPro" id="IPR013656">
    <property type="entry name" value="PAS_4"/>
</dbReference>
<feature type="transmembrane region" description="Helical" evidence="1">
    <location>
        <begin position="206"/>
        <end position="224"/>
    </location>
</feature>
<dbReference type="SUPFAM" id="SSF55073">
    <property type="entry name" value="Nucleotide cyclase"/>
    <property type="match status" value="1"/>
</dbReference>
<dbReference type="SUPFAM" id="SSF141868">
    <property type="entry name" value="EAL domain-like"/>
    <property type="match status" value="1"/>
</dbReference>
<dbReference type="SMART" id="SM00086">
    <property type="entry name" value="PAC"/>
    <property type="match status" value="2"/>
</dbReference>
<dbReference type="SUPFAM" id="SSF55785">
    <property type="entry name" value="PYP-like sensor domain (PAS domain)"/>
    <property type="match status" value="2"/>
</dbReference>
<dbReference type="CDD" id="cd01948">
    <property type="entry name" value="EAL"/>
    <property type="match status" value="1"/>
</dbReference>
<dbReference type="InterPro" id="IPR001633">
    <property type="entry name" value="EAL_dom"/>
</dbReference>
<dbReference type="InterPro" id="IPR000160">
    <property type="entry name" value="GGDEF_dom"/>
</dbReference>
<name>B9YZ47_9NEIS</name>
<dbReference type="NCBIfam" id="TIGR00229">
    <property type="entry name" value="sensory_box"/>
    <property type="match status" value="2"/>
</dbReference>
<dbReference type="Pfam" id="PF00990">
    <property type="entry name" value="GGDEF"/>
    <property type="match status" value="1"/>
</dbReference>
<protein>
    <submittedName>
        <fullName evidence="6">Diguanylate cyclase/phosphodiesterase with PAS/PAC sensor(S)</fullName>
    </submittedName>
</protein>
<keyword evidence="1" id="KW-1133">Transmembrane helix</keyword>
<feature type="domain" description="EAL" evidence="4">
    <location>
        <begin position="677"/>
        <end position="931"/>
    </location>
</feature>
<keyword evidence="1" id="KW-0472">Membrane</keyword>
<proteinExistence type="predicted"/>
<dbReference type="SMART" id="SM00267">
    <property type="entry name" value="GGDEF"/>
    <property type="match status" value="1"/>
</dbReference>
<dbReference type="PROSITE" id="PS50112">
    <property type="entry name" value="PAS"/>
    <property type="match status" value="2"/>
</dbReference>
<dbReference type="InterPro" id="IPR000700">
    <property type="entry name" value="PAS-assoc_C"/>
</dbReference>
<evidence type="ECO:0000313" key="7">
    <source>
        <dbReference type="Proteomes" id="UP000003165"/>
    </source>
</evidence>
<dbReference type="Gene3D" id="3.30.450.20">
    <property type="entry name" value="PAS domain"/>
    <property type="match status" value="2"/>
</dbReference>
<dbReference type="InterPro" id="IPR001610">
    <property type="entry name" value="PAC"/>
</dbReference>
<organism evidence="6 7">
    <name type="scientific">Pseudogulbenkiania ferrooxidans 2002</name>
    <dbReference type="NCBI Taxonomy" id="279714"/>
    <lineage>
        <taxon>Bacteria</taxon>
        <taxon>Pseudomonadati</taxon>
        <taxon>Pseudomonadota</taxon>
        <taxon>Betaproteobacteria</taxon>
        <taxon>Neisseriales</taxon>
        <taxon>Chromobacteriaceae</taxon>
        <taxon>Pseudogulbenkiania</taxon>
    </lineage>
</organism>
<evidence type="ECO:0000313" key="6">
    <source>
        <dbReference type="EMBL" id="EEG10400.1"/>
    </source>
</evidence>
<dbReference type="eggNOG" id="COG2200">
    <property type="taxonomic scope" value="Bacteria"/>
</dbReference>
<feature type="transmembrane region" description="Helical" evidence="1">
    <location>
        <begin position="12"/>
        <end position="32"/>
    </location>
</feature>
<evidence type="ECO:0000259" key="3">
    <source>
        <dbReference type="PROSITE" id="PS50113"/>
    </source>
</evidence>
<dbReference type="Gene3D" id="3.20.20.450">
    <property type="entry name" value="EAL domain"/>
    <property type="match status" value="1"/>
</dbReference>
<evidence type="ECO:0000259" key="2">
    <source>
        <dbReference type="PROSITE" id="PS50112"/>
    </source>
</evidence>
<feature type="domain" description="GGDEF" evidence="5">
    <location>
        <begin position="533"/>
        <end position="666"/>
    </location>
</feature>
<dbReference type="GO" id="GO:0003824">
    <property type="term" value="F:catalytic activity"/>
    <property type="evidence" value="ECO:0007669"/>
    <property type="project" value="UniProtKB-ARBA"/>
</dbReference>
<keyword evidence="1" id="KW-0812">Transmembrane</keyword>
<dbReference type="InterPro" id="IPR052155">
    <property type="entry name" value="Biofilm_reg_signaling"/>
</dbReference>
<dbReference type="Pfam" id="PF08448">
    <property type="entry name" value="PAS_4"/>
    <property type="match status" value="1"/>
</dbReference>
<feature type="domain" description="PAC" evidence="3">
    <location>
        <begin position="318"/>
        <end position="370"/>
    </location>
</feature>
<dbReference type="PROSITE" id="PS50113">
    <property type="entry name" value="PAC"/>
    <property type="match status" value="2"/>
</dbReference>
<feature type="domain" description="PAS" evidence="2">
    <location>
        <begin position="243"/>
        <end position="315"/>
    </location>
</feature>
<dbReference type="Gene3D" id="3.30.70.270">
    <property type="match status" value="1"/>
</dbReference>
<accession>B9YZ47</accession>
<reference evidence="6 7" key="1">
    <citation type="submission" date="2009-02" db="EMBL/GenBank/DDBJ databases">
        <title>Sequencing of the draft genome and assembly of Lutiella nitroferrum 2002.</title>
        <authorList>
            <consortium name="US DOE Joint Genome Institute (JGI-PGF)"/>
            <person name="Lucas S."/>
            <person name="Copeland A."/>
            <person name="Lapidus A."/>
            <person name="Glavina del Rio T."/>
            <person name="Tice H."/>
            <person name="Bruce D."/>
            <person name="Goodwin L."/>
            <person name="Pitluck S."/>
            <person name="Larimer F."/>
            <person name="Land M.L."/>
            <person name="Hauser L."/>
            <person name="Coates J.D."/>
        </authorList>
    </citation>
    <scope>NUCLEOTIDE SEQUENCE [LARGE SCALE GENOMIC DNA]</scope>
    <source>
        <strain evidence="6 7">2002</strain>
    </source>
</reference>
<dbReference type="RefSeq" id="WP_008952402.1">
    <property type="nucleotide sequence ID" value="NZ_ACIS01000001.1"/>
</dbReference>
<dbReference type="PROSITE" id="PS50883">
    <property type="entry name" value="EAL"/>
    <property type="match status" value="1"/>
</dbReference>
<dbReference type="AlphaFoldDB" id="B9YZ47"/>
<dbReference type="InterPro" id="IPR029787">
    <property type="entry name" value="Nucleotide_cyclase"/>
</dbReference>
<dbReference type="CDD" id="cd01949">
    <property type="entry name" value="GGDEF"/>
    <property type="match status" value="1"/>
</dbReference>
<evidence type="ECO:0000259" key="4">
    <source>
        <dbReference type="PROSITE" id="PS50883"/>
    </source>
</evidence>
<dbReference type="Pfam" id="PF00563">
    <property type="entry name" value="EAL"/>
    <property type="match status" value="1"/>
</dbReference>
<dbReference type="PROSITE" id="PS50887">
    <property type="entry name" value="GGDEF"/>
    <property type="match status" value="1"/>
</dbReference>
<dbReference type="eggNOG" id="COG5002">
    <property type="taxonomic scope" value="Bacteria"/>
</dbReference>
<dbReference type="InterPro" id="IPR000014">
    <property type="entry name" value="PAS"/>
</dbReference>
<feature type="domain" description="PAS" evidence="2">
    <location>
        <begin position="371"/>
        <end position="448"/>
    </location>
</feature>